<evidence type="ECO:0000256" key="2">
    <source>
        <dbReference type="ARBA" id="ARBA00022738"/>
    </source>
</evidence>
<comment type="caution">
    <text evidence="3">The sequence shown here is derived from an EMBL/GenBank/DDBJ whole genome shotgun (WGS) entry which is preliminary data.</text>
</comment>
<sequence length="216" mass="24408">MLWTERVIAAHKRRLSERAPDRRKELITCWELSRSGDSPEPAIKKAFELVADGNANERELGFYVLMDLALNDPSLSTHISQLAHHRFAAVRRGLAFYLSRSFPLEFQVAVYRTLLQDKAASVRVSTITSIGMVYLKDLLPELRTLRATERNVKVIESLDYWVPLLETGYRVELSQTPGTLLVTALTGNGIASKNVKTTDPNDPLILHAVEELRNRP</sequence>
<dbReference type="InterPro" id="IPR016024">
    <property type="entry name" value="ARM-type_fold"/>
</dbReference>
<dbReference type="SUPFAM" id="SSF48371">
    <property type="entry name" value="ARM repeat"/>
    <property type="match status" value="1"/>
</dbReference>
<dbReference type="InterPro" id="IPR011989">
    <property type="entry name" value="ARM-like"/>
</dbReference>
<evidence type="ECO:0000313" key="4">
    <source>
        <dbReference type="Proteomes" id="UP001476950"/>
    </source>
</evidence>
<keyword evidence="1" id="KW-0042">Antenna complex</keyword>
<dbReference type="Proteomes" id="UP001476950">
    <property type="component" value="Unassembled WGS sequence"/>
</dbReference>
<protein>
    <recommendedName>
        <fullName evidence="5">HEAT repeat domain-containing protein</fullName>
    </recommendedName>
</protein>
<evidence type="ECO:0008006" key="5">
    <source>
        <dbReference type="Google" id="ProtNLM"/>
    </source>
</evidence>
<name>A0ABV0KQZ8_9CYAN</name>
<accession>A0ABV0KQZ8</accession>
<reference evidence="3 4" key="1">
    <citation type="submission" date="2022-04" db="EMBL/GenBank/DDBJ databases">
        <title>Positive selection, recombination, and allopatry shape intraspecific diversity of widespread and dominant cyanobacteria.</title>
        <authorList>
            <person name="Wei J."/>
            <person name="Shu W."/>
            <person name="Hu C."/>
        </authorList>
    </citation>
    <scope>NUCLEOTIDE SEQUENCE [LARGE SCALE GENOMIC DNA]</scope>
    <source>
        <strain evidence="3 4">AS-A4</strain>
    </source>
</reference>
<proteinExistence type="predicted"/>
<dbReference type="RefSeq" id="WP_190447199.1">
    <property type="nucleotide sequence ID" value="NZ_JAMPLM010000037.1"/>
</dbReference>
<keyword evidence="2" id="KW-0605">Phycobilisome</keyword>
<dbReference type="EMBL" id="JAMPLM010000037">
    <property type="protein sequence ID" value="MEP1061562.1"/>
    <property type="molecule type" value="Genomic_DNA"/>
</dbReference>
<keyword evidence="4" id="KW-1185">Reference proteome</keyword>
<evidence type="ECO:0000313" key="3">
    <source>
        <dbReference type="EMBL" id="MEP1061562.1"/>
    </source>
</evidence>
<gene>
    <name evidence="3" type="ORF">NDI38_24485</name>
</gene>
<dbReference type="Gene3D" id="1.25.10.10">
    <property type="entry name" value="Leucine-rich Repeat Variant"/>
    <property type="match status" value="1"/>
</dbReference>
<evidence type="ECO:0000256" key="1">
    <source>
        <dbReference type="ARBA" id="ARBA00022549"/>
    </source>
</evidence>
<organism evidence="3 4">
    <name type="scientific">Stenomitos frigidus AS-A4</name>
    <dbReference type="NCBI Taxonomy" id="2933935"/>
    <lineage>
        <taxon>Bacteria</taxon>
        <taxon>Bacillati</taxon>
        <taxon>Cyanobacteriota</taxon>
        <taxon>Cyanophyceae</taxon>
        <taxon>Leptolyngbyales</taxon>
        <taxon>Leptolyngbyaceae</taxon>
        <taxon>Stenomitos</taxon>
    </lineage>
</organism>